<evidence type="ECO:0000313" key="1">
    <source>
        <dbReference type="EMBL" id="SEU28539.1"/>
    </source>
</evidence>
<organism evidence="1 2">
    <name type="scientific">Myxococcus fulvus</name>
    <dbReference type="NCBI Taxonomy" id="33"/>
    <lineage>
        <taxon>Bacteria</taxon>
        <taxon>Pseudomonadati</taxon>
        <taxon>Myxococcota</taxon>
        <taxon>Myxococcia</taxon>
        <taxon>Myxococcales</taxon>
        <taxon>Cystobacterineae</taxon>
        <taxon>Myxococcaceae</taxon>
        <taxon>Myxococcus</taxon>
    </lineage>
</organism>
<protein>
    <recommendedName>
        <fullName evidence="3">Phospholipase C/D domain-containing protein</fullName>
    </recommendedName>
</protein>
<comment type="caution">
    <text evidence="1">The sequence shown here is derived from an EMBL/GenBank/DDBJ whole genome shotgun (WGS) entry which is preliminary data.</text>
</comment>
<gene>
    <name evidence="1" type="ORF">SAMN05443572_10816</name>
</gene>
<evidence type="ECO:0008006" key="3">
    <source>
        <dbReference type="Google" id="ProtNLM"/>
    </source>
</evidence>
<dbReference type="Proteomes" id="UP000183760">
    <property type="component" value="Unassembled WGS sequence"/>
</dbReference>
<keyword evidence="2" id="KW-1185">Reference proteome</keyword>
<dbReference type="Gene3D" id="1.10.575.10">
    <property type="entry name" value="P1 Nuclease"/>
    <property type="match status" value="1"/>
</dbReference>
<dbReference type="InterPro" id="IPR008947">
    <property type="entry name" value="PLipase_C/P1_nuclease_dom_sf"/>
</dbReference>
<dbReference type="SUPFAM" id="SSF48537">
    <property type="entry name" value="Phospholipase C/P1 nuclease"/>
    <property type="match status" value="1"/>
</dbReference>
<evidence type="ECO:0000313" key="2">
    <source>
        <dbReference type="Proteomes" id="UP000183760"/>
    </source>
</evidence>
<dbReference type="EMBL" id="FOIB01000008">
    <property type="protein sequence ID" value="SEU28539.1"/>
    <property type="molecule type" value="Genomic_DNA"/>
</dbReference>
<sequence>MGAGAFWVKDHEALTRVAIERATQMSPGLEKHRDAVLHGATAEDLNLHVKWTGWHHYFRPEGRVDSGPRDGSAARVRKLWAEALDAARGGDLARAWDRAGHLAHHIQDVASPPHVVPVSHGLADGFEGWGLRDVLERLPPREVAPMSGPDAQLALARETLEVVRTQSLRAEDGTLLAWRTFWVEPDAALPGAFGVYGDSGNAFGQVKGVSPEAFDVFMADRAAAAIAYTQSFLTWAAQRFQEVAEPGAVWVSTGDYSPAPELSFQLLGGMTRDARGGAPVAGLRAGLPLPYASRLSFEWMRGVGLGRRPLATGGFGLSLSSPPLWAWRPTYAVGVDVRASLGAGVFSWEGGARFGVPVGLRAQAALGALFIASAEARYQGLRPFTDDWTHGFVWTLGFGAALGDR</sequence>
<accession>A0ABY1CP44</accession>
<proteinExistence type="predicted"/>
<reference evidence="1 2" key="1">
    <citation type="submission" date="2016-10" db="EMBL/GenBank/DDBJ databases">
        <authorList>
            <person name="Varghese N."/>
            <person name="Submissions S."/>
        </authorList>
    </citation>
    <scope>NUCLEOTIDE SEQUENCE [LARGE SCALE GENOMIC DNA]</scope>
    <source>
        <strain evidence="1 2">DSM 16525</strain>
    </source>
</reference>
<name>A0ABY1CP44_MYXFU</name>